<protein>
    <submittedName>
        <fullName evidence="1">Uncharacterized protein</fullName>
    </submittedName>
</protein>
<organism evidence="1">
    <name type="scientific">Candidatus Berkiella cookevillensis</name>
    <dbReference type="NCBI Taxonomy" id="437022"/>
    <lineage>
        <taxon>Bacteria</taxon>
        <taxon>Pseudomonadati</taxon>
        <taxon>Pseudomonadota</taxon>
        <taxon>Gammaproteobacteria</taxon>
        <taxon>Candidatus Berkiellales</taxon>
        <taxon>Candidatus Berkiellaceae</taxon>
        <taxon>Candidatus Berkiella</taxon>
    </lineage>
</organism>
<reference evidence="2" key="2">
    <citation type="journal article" date="2016" name="Genome Announc.">
        <title>Draft Genome Sequences of Two Novel Amoeba-Resistant Intranuclear Bacteria, 'Candidatus Berkiella cookevillensis' and 'Candidatus Berkiella aquae'.</title>
        <authorList>
            <person name="Mehari Y.T."/>
            <person name="Arivett B.A."/>
            <person name="Farone A.L."/>
            <person name="Gunderson J.H."/>
            <person name="Farone M.B."/>
        </authorList>
    </citation>
    <scope>NUCLEOTIDE SEQUENCE</scope>
    <source>
        <strain evidence="2">CC99</strain>
    </source>
</reference>
<name>A0A0Q9YQP1_9GAMM</name>
<evidence type="ECO:0000313" key="1">
    <source>
        <dbReference type="EMBL" id="KRG20018.1"/>
    </source>
</evidence>
<dbReference type="Proteomes" id="UP000051494">
    <property type="component" value="Unassembled WGS sequence"/>
</dbReference>
<gene>
    <name evidence="1" type="ORF">CC99x_00239</name>
    <name evidence="2" type="ORF">CC99x_005735</name>
</gene>
<dbReference type="AlphaFoldDB" id="A0A0Q9YQP1"/>
<sequence length="79" mass="8995">MRNLSVNEVANVSGGAIGDVDEYTFALFPNEQMVGVQLTVVGYDKVTWIEKGFWMDTIHEELYPIYDVQPILKSNGFFF</sequence>
<reference evidence="1" key="1">
    <citation type="submission" date="2015-09" db="EMBL/GenBank/DDBJ databases">
        <title>Draft Genome Sequences of Two Novel Amoeba-resistant Intranuclear Bacteria, Candidatus Berkiella cookevillensis and Candidatus Berkiella aquae.</title>
        <authorList>
            <person name="Mehari Y.T."/>
            <person name="Arivett B.A."/>
            <person name="Farone A.L."/>
            <person name="Gunderson J.H."/>
            <person name="Farone M.B."/>
        </authorList>
    </citation>
    <scope>NUCLEOTIDE SEQUENCE [LARGE SCALE GENOMIC DNA]</scope>
    <source>
        <strain evidence="1">CC99</strain>
    </source>
</reference>
<accession>A0A0Q9YQP1</accession>
<keyword evidence="3" id="KW-1185">Reference proteome</keyword>
<evidence type="ECO:0000313" key="3">
    <source>
        <dbReference type="Proteomes" id="UP000051494"/>
    </source>
</evidence>
<dbReference type="EMBL" id="LKHV01000001">
    <property type="protein sequence ID" value="KRG20018.1"/>
    <property type="molecule type" value="Genomic_DNA"/>
</dbReference>
<evidence type="ECO:0000313" key="2">
    <source>
        <dbReference type="EMBL" id="MCS5708404.1"/>
    </source>
</evidence>
<reference evidence="2" key="3">
    <citation type="submission" date="2021-06" db="EMBL/GenBank/DDBJ databases">
        <title>Genomic Description and Analysis of Intracellular Bacteria, Candidatus Berkiella cookevillensis and Candidatus Berkiella aquae.</title>
        <authorList>
            <person name="Kidane D.T."/>
            <person name="Mehari Y.T."/>
            <person name="Rice F.C."/>
            <person name="Arivett B.A."/>
            <person name="Farone A.L."/>
            <person name="Berk S.G."/>
            <person name="Farone M.B."/>
        </authorList>
    </citation>
    <scope>NUCLEOTIDE SEQUENCE</scope>
    <source>
        <strain evidence="2">CC99</strain>
    </source>
</reference>
<dbReference type="RefSeq" id="WP_057622794.1">
    <property type="nucleotide sequence ID" value="NZ_LKHV02000001.1"/>
</dbReference>
<comment type="caution">
    <text evidence="1">The sequence shown here is derived from an EMBL/GenBank/DDBJ whole genome shotgun (WGS) entry which is preliminary data.</text>
</comment>
<proteinExistence type="predicted"/>
<dbReference type="EMBL" id="LKHV02000001">
    <property type="protein sequence ID" value="MCS5708404.1"/>
    <property type="molecule type" value="Genomic_DNA"/>
</dbReference>